<name>K0SBE2_THAOC</name>
<feature type="region of interest" description="Disordered" evidence="1">
    <location>
        <begin position="121"/>
        <end position="151"/>
    </location>
</feature>
<keyword evidence="3" id="KW-1185">Reference proteome</keyword>
<evidence type="ECO:0000313" key="2">
    <source>
        <dbReference type="EMBL" id="EJK58216.1"/>
    </source>
</evidence>
<dbReference type="AlphaFoldDB" id="K0SBE2"/>
<proteinExistence type="predicted"/>
<protein>
    <submittedName>
        <fullName evidence="2">Uncharacterized protein</fullName>
    </submittedName>
</protein>
<reference evidence="2 3" key="1">
    <citation type="journal article" date="2012" name="Genome Biol.">
        <title>Genome and low-iron response of an oceanic diatom adapted to chronic iron limitation.</title>
        <authorList>
            <person name="Lommer M."/>
            <person name="Specht M."/>
            <person name="Roy A.S."/>
            <person name="Kraemer L."/>
            <person name="Andreson R."/>
            <person name="Gutowska M.A."/>
            <person name="Wolf J."/>
            <person name="Bergner S.V."/>
            <person name="Schilhabel M.B."/>
            <person name="Klostermeier U.C."/>
            <person name="Beiko R.G."/>
            <person name="Rosenstiel P."/>
            <person name="Hippler M."/>
            <person name="Laroche J."/>
        </authorList>
    </citation>
    <scope>NUCLEOTIDE SEQUENCE [LARGE SCALE GENOMIC DNA]</scope>
    <source>
        <strain evidence="2 3">CCMP1005</strain>
    </source>
</reference>
<feature type="compositionally biased region" description="Basic and acidic residues" evidence="1">
    <location>
        <begin position="121"/>
        <end position="134"/>
    </location>
</feature>
<feature type="non-terminal residue" evidence="2">
    <location>
        <position position="1"/>
    </location>
</feature>
<dbReference type="EMBL" id="AGNL01025870">
    <property type="protein sequence ID" value="EJK58216.1"/>
    <property type="molecule type" value="Genomic_DNA"/>
</dbReference>
<dbReference type="Proteomes" id="UP000266841">
    <property type="component" value="Unassembled WGS sequence"/>
</dbReference>
<organism evidence="2 3">
    <name type="scientific">Thalassiosira oceanica</name>
    <name type="common">Marine diatom</name>
    <dbReference type="NCBI Taxonomy" id="159749"/>
    <lineage>
        <taxon>Eukaryota</taxon>
        <taxon>Sar</taxon>
        <taxon>Stramenopiles</taxon>
        <taxon>Ochrophyta</taxon>
        <taxon>Bacillariophyta</taxon>
        <taxon>Coscinodiscophyceae</taxon>
        <taxon>Thalassiosirophycidae</taxon>
        <taxon>Thalassiosirales</taxon>
        <taxon>Thalassiosiraceae</taxon>
        <taxon>Thalassiosira</taxon>
    </lineage>
</organism>
<evidence type="ECO:0000313" key="3">
    <source>
        <dbReference type="Proteomes" id="UP000266841"/>
    </source>
</evidence>
<accession>K0SBE2</accession>
<evidence type="ECO:0000256" key="1">
    <source>
        <dbReference type="SAM" id="MobiDB-lite"/>
    </source>
</evidence>
<gene>
    <name evidence="2" type="ORF">THAOC_21678</name>
</gene>
<comment type="caution">
    <text evidence="2">The sequence shown here is derived from an EMBL/GenBank/DDBJ whole genome shotgun (WGS) entry which is preliminary data.</text>
</comment>
<sequence>VDRGLHVAAVDGVADSALADVPLEPREGRRLTVAALPPPLVGPPLLHLAQPGPAVLRLALELGRTLLRLPEGSLHLGQQAPLVPHAARHVALPPLQRLHPRGVHVVARLGPDPALRRLFPERPQDAKALPDSREPAAAAGGSERIEDVGGAACVEHGQVEGA</sequence>